<dbReference type="EMBL" id="MU858095">
    <property type="protein sequence ID" value="KAK4214317.1"/>
    <property type="molecule type" value="Genomic_DNA"/>
</dbReference>
<keyword evidence="5" id="KW-1185">Reference proteome</keyword>
<organism evidence="4 5">
    <name type="scientific">Rhypophila decipiens</name>
    <dbReference type="NCBI Taxonomy" id="261697"/>
    <lineage>
        <taxon>Eukaryota</taxon>
        <taxon>Fungi</taxon>
        <taxon>Dikarya</taxon>
        <taxon>Ascomycota</taxon>
        <taxon>Pezizomycotina</taxon>
        <taxon>Sordariomycetes</taxon>
        <taxon>Sordariomycetidae</taxon>
        <taxon>Sordariales</taxon>
        <taxon>Naviculisporaceae</taxon>
        <taxon>Rhypophila</taxon>
    </lineage>
</organism>
<feature type="compositionally biased region" description="Polar residues" evidence="2">
    <location>
        <begin position="1"/>
        <end position="20"/>
    </location>
</feature>
<gene>
    <name evidence="4" type="ORF">QBC37DRAFT_373068</name>
</gene>
<dbReference type="GO" id="GO:0016491">
    <property type="term" value="F:oxidoreductase activity"/>
    <property type="evidence" value="ECO:0007669"/>
    <property type="project" value="UniProtKB-KW"/>
</dbReference>
<dbReference type="Pfam" id="PF00248">
    <property type="entry name" value="Aldo_ket_red"/>
    <property type="match status" value="1"/>
</dbReference>
<dbReference type="PANTHER" id="PTHR43364">
    <property type="entry name" value="NADH-SPECIFIC METHYLGLYOXAL REDUCTASE-RELATED"/>
    <property type="match status" value="1"/>
</dbReference>
<reference evidence="4" key="1">
    <citation type="journal article" date="2023" name="Mol. Phylogenet. Evol.">
        <title>Genome-scale phylogeny and comparative genomics of the fungal order Sordariales.</title>
        <authorList>
            <person name="Hensen N."/>
            <person name="Bonometti L."/>
            <person name="Westerberg I."/>
            <person name="Brannstrom I.O."/>
            <person name="Guillou S."/>
            <person name="Cros-Aarteil S."/>
            <person name="Calhoun S."/>
            <person name="Haridas S."/>
            <person name="Kuo A."/>
            <person name="Mondo S."/>
            <person name="Pangilinan J."/>
            <person name="Riley R."/>
            <person name="LaButti K."/>
            <person name="Andreopoulos B."/>
            <person name="Lipzen A."/>
            <person name="Chen C."/>
            <person name="Yan M."/>
            <person name="Daum C."/>
            <person name="Ng V."/>
            <person name="Clum A."/>
            <person name="Steindorff A."/>
            <person name="Ohm R.A."/>
            <person name="Martin F."/>
            <person name="Silar P."/>
            <person name="Natvig D.O."/>
            <person name="Lalanne C."/>
            <person name="Gautier V."/>
            <person name="Ament-Velasquez S.L."/>
            <person name="Kruys A."/>
            <person name="Hutchinson M.I."/>
            <person name="Powell A.J."/>
            <person name="Barry K."/>
            <person name="Miller A.N."/>
            <person name="Grigoriev I.V."/>
            <person name="Debuchy R."/>
            <person name="Gladieux P."/>
            <person name="Hiltunen Thoren M."/>
            <person name="Johannesson H."/>
        </authorList>
    </citation>
    <scope>NUCLEOTIDE SEQUENCE</scope>
    <source>
        <strain evidence="4">PSN293</strain>
    </source>
</reference>
<sequence length="340" mass="37468">MQKILQTGLSAGMSSASGYHSSKPKPCPRELDGANLQPSSFQPTPSSRISFPVAKGSPVEASPICIGAWSWGDTATWHWDHETEWPRVQAAFQHLISSGINFFDTAQAYGNGKSEELLGELIKANNLPRDSYVIQTKWLGNMTQVSNLTHPSDAPYHTLKGSLKRLGLDYIDIYLVHGPIHIQSIASVAKSLHRCVEDGLTKAVGVANYDPDDLLKMQEELEKGIVFQGYSSLAQGRLTGKYTQEHAPPKTYRFSSYDMGDIRQTVDTVKEVALKRGKEMASVALNWSVCKGAVPVVGIRNLEQARQAVDALGWRLTEEEMRQIDAVSVEGNRTALWQQG</sequence>
<dbReference type="InterPro" id="IPR036812">
    <property type="entry name" value="NAD(P)_OxRdtase_dom_sf"/>
</dbReference>
<dbReference type="SUPFAM" id="SSF51430">
    <property type="entry name" value="NAD(P)-linked oxidoreductase"/>
    <property type="match status" value="1"/>
</dbReference>
<evidence type="ECO:0000313" key="5">
    <source>
        <dbReference type="Proteomes" id="UP001301769"/>
    </source>
</evidence>
<dbReference type="PRINTS" id="PR00069">
    <property type="entry name" value="ALDKETRDTASE"/>
</dbReference>
<dbReference type="Gene3D" id="3.20.20.100">
    <property type="entry name" value="NADP-dependent oxidoreductase domain"/>
    <property type="match status" value="1"/>
</dbReference>
<evidence type="ECO:0000259" key="3">
    <source>
        <dbReference type="Pfam" id="PF00248"/>
    </source>
</evidence>
<name>A0AAN6YDZ6_9PEZI</name>
<evidence type="ECO:0000256" key="1">
    <source>
        <dbReference type="ARBA" id="ARBA00023002"/>
    </source>
</evidence>
<dbReference type="Proteomes" id="UP001301769">
    <property type="component" value="Unassembled WGS sequence"/>
</dbReference>
<keyword evidence="1" id="KW-0560">Oxidoreductase</keyword>
<dbReference type="AlphaFoldDB" id="A0AAN6YDZ6"/>
<comment type="caution">
    <text evidence="4">The sequence shown here is derived from an EMBL/GenBank/DDBJ whole genome shotgun (WGS) entry which is preliminary data.</text>
</comment>
<feature type="compositionally biased region" description="Polar residues" evidence="2">
    <location>
        <begin position="36"/>
        <end position="48"/>
    </location>
</feature>
<evidence type="ECO:0000313" key="4">
    <source>
        <dbReference type="EMBL" id="KAK4214317.1"/>
    </source>
</evidence>
<feature type="region of interest" description="Disordered" evidence="2">
    <location>
        <begin position="1"/>
        <end position="48"/>
    </location>
</feature>
<dbReference type="InterPro" id="IPR050523">
    <property type="entry name" value="AKR_Detox_Biosynth"/>
</dbReference>
<dbReference type="PANTHER" id="PTHR43364:SF4">
    <property type="entry name" value="NAD(P)-LINKED OXIDOREDUCTASE SUPERFAMILY PROTEIN"/>
    <property type="match status" value="1"/>
</dbReference>
<accession>A0AAN6YDZ6</accession>
<proteinExistence type="predicted"/>
<reference evidence="4" key="2">
    <citation type="submission" date="2023-05" db="EMBL/GenBank/DDBJ databases">
        <authorList>
            <consortium name="Lawrence Berkeley National Laboratory"/>
            <person name="Steindorff A."/>
            <person name="Hensen N."/>
            <person name="Bonometti L."/>
            <person name="Westerberg I."/>
            <person name="Brannstrom I.O."/>
            <person name="Guillou S."/>
            <person name="Cros-Aarteil S."/>
            <person name="Calhoun S."/>
            <person name="Haridas S."/>
            <person name="Kuo A."/>
            <person name="Mondo S."/>
            <person name="Pangilinan J."/>
            <person name="Riley R."/>
            <person name="Labutti K."/>
            <person name="Andreopoulos B."/>
            <person name="Lipzen A."/>
            <person name="Chen C."/>
            <person name="Yanf M."/>
            <person name="Daum C."/>
            <person name="Ng V."/>
            <person name="Clum A."/>
            <person name="Ohm R."/>
            <person name="Martin F."/>
            <person name="Silar P."/>
            <person name="Natvig D."/>
            <person name="Lalanne C."/>
            <person name="Gautier V."/>
            <person name="Ament-Velasquez S.L."/>
            <person name="Kruys A."/>
            <person name="Hutchinson M.I."/>
            <person name="Powell A.J."/>
            <person name="Barry K."/>
            <person name="Miller A.N."/>
            <person name="Grigoriev I.V."/>
            <person name="Debuchy R."/>
            <person name="Gladieux P."/>
            <person name="Thoren M.H."/>
            <person name="Johannesson H."/>
        </authorList>
    </citation>
    <scope>NUCLEOTIDE SEQUENCE</scope>
    <source>
        <strain evidence="4">PSN293</strain>
    </source>
</reference>
<feature type="domain" description="NADP-dependent oxidoreductase" evidence="3">
    <location>
        <begin position="63"/>
        <end position="223"/>
    </location>
</feature>
<dbReference type="InterPro" id="IPR020471">
    <property type="entry name" value="AKR"/>
</dbReference>
<evidence type="ECO:0000256" key="2">
    <source>
        <dbReference type="SAM" id="MobiDB-lite"/>
    </source>
</evidence>
<dbReference type="InterPro" id="IPR023210">
    <property type="entry name" value="NADP_OxRdtase_dom"/>
</dbReference>
<protein>
    <submittedName>
        <fullName evidence="4">Aldo-keto reductase</fullName>
    </submittedName>
</protein>